<keyword evidence="2" id="KW-0238">DNA-binding</keyword>
<dbReference type="PANTHER" id="PTHR46797">
    <property type="entry name" value="HTH-TYPE TRANSCRIPTIONAL REGULATOR"/>
    <property type="match status" value="1"/>
</dbReference>
<evidence type="ECO:0000313" key="4">
    <source>
        <dbReference type="EMBL" id="KGA13522.1"/>
    </source>
</evidence>
<dbReference type="InterPro" id="IPR010982">
    <property type="entry name" value="Lambda_DNA-bd_dom_sf"/>
</dbReference>
<dbReference type="EMBL" id="JNSK01000165">
    <property type="protein sequence ID" value="KGA13522.1"/>
    <property type="molecule type" value="Genomic_DNA"/>
</dbReference>
<evidence type="ECO:0000256" key="2">
    <source>
        <dbReference type="ARBA" id="ARBA00023125"/>
    </source>
</evidence>
<organism evidence="4">
    <name type="scientific">freshwater metagenome</name>
    <dbReference type="NCBI Taxonomy" id="449393"/>
    <lineage>
        <taxon>unclassified sequences</taxon>
        <taxon>metagenomes</taxon>
        <taxon>ecological metagenomes</taxon>
    </lineage>
</organism>
<feature type="domain" description="HTH cro/C1-type" evidence="3">
    <location>
        <begin position="17"/>
        <end position="71"/>
    </location>
</feature>
<dbReference type="SUPFAM" id="SSF47413">
    <property type="entry name" value="lambda repressor-like DNA-binding domains"/>
    <property type="match status" value="1"/>
</dbReference>
<dbReference type="PANTHER" id="PTHR46797:SF1">
    <property type="entry name" value="METHYLPHOSPHONATE SYNTHASE"/>
    <property type="match status" value="1"/>
</dbReference>
<dbReference type="GO" id="GO:0003677">
    <property type="term" value="F:DNA binding"/>
    <property type="evidence" value="ECO:0007669"/>
    <property type="project" value="UniProtKB-KW"/>
</dbReference>
<dbReference type="InterPro" id="IPR001387">
    <property type="entry name" value="Cro/C1-type_HTH"/>
</dbReference>
<gene>
    <name evidence="4" type="ORF">GM50_22135</name>
</gene>
<dbReference type="GO" id="GO:0003700">
    <property type="term" value="F:DNA-binding transcription factor activity"/>
    <property type="evidence" value="ECO:0007669"/>
    <property type="project" value="TreeGrafter"/>
</dbReference>
<proteinExistence type="inferred from homology"/>
<dbReference type="GO" id="GO:0005829">
    <property type="term" value="C:cytosol"/>
    <property type="evidence" value="ECO:0007669"/>
    <property type="project" value="TreeGrafter"/>
</dbReference>
<name>A0A094PR16_9ZZZZ</name>
<dbReference type="InterPro" id="IPR010359">
    <property type="entry name" value="IrrE_HExxH"/>
</dbReference>
<comment type="similarity">
    <text evidence="1">Belongs to the short-chain fatty acyl-CoA assimilation regulator (ScfR) family.</text>
</comment>
<dbReference type="Gene3D" id="1.10.260.40">
    <property type="entry name" value="lambda repressor-like DNA-binding domains"/>
    <property type="match status" value="1"/>
</dbReference>
<dbReference type="Pfam" id="PF06114">
    <property type="entry name" value="Peptidase_M78"/>
    <property type="match status" value="1"/>
</dbReference>
<comment type="caution">
    <text evidence="4">The sequence shown here is derived from an EMBL/GenBank/DDBJ whole genome shotgun (WGS) entry which is preliminary data.</text>
</comment>
<reference evidence="4" key="1">
    <citation type="submission" date="2014-05" db="EMBL/GenBank/DDBJ databases">
        <title>Key roles for freshwater Actinobacteria revealed by deep metagenomic sequencing.</title>
        <authorList>
            <person name="Ghai R."/>
            <person name="Mizuno C.M."/>
            <person name="Picazo A."/>
            <person name="Camacho A."/>
            <person name="Rodriguez-Valera F."/>
        </authorList>
    </citation>
    <scope>NUCLEOTIDE SEQUENCE</scope>
</reference>
<dbReference type="CDD" id="cd00093">
    <property type="entry name" value="HTH_XRE"/>
    <property type="match status" value="1"/>
</dbReference>
<dbReference type="InterPro" id="IPR050807">
    <property type="entry name" value="TransReg_Diox_bact_type"/>
</dbReference>
<protein>
    <submittedName>
        <fullName evidence="4">XRE family transcriptional regulator</fullName>
    </submittedName>
</protein>
<evidence type="ECO:0000256" key="1">
    <source>
        <dbReference type="ARBA" id="ARBA00007227"/>
    </source>
</evidence>
<dbReference type="PROSITE" id="PS50943">
    <property type="entry name" value="HTH_CROC1"/>
    <property type="match status" value="1"/>
</dbReference>
<accession>A0A094PR16</accession>
<sequence>MSTLESEFDPLVVGRRIRELRTKKGMNLEVLARAIERAPSQVSAIENGKRTPPIQQLQKIAQALGVTLNQLLNAEVLSERSANELEIERAQRGGLYASLGLPDAFIGKTVSNSILEIILGLQREVERLHLQRSATPEEARRANLELRQEMRKINNYFPHLEDEARTLLAKIDYTSGPLSERLTAELANKLGFTLHYVQDLPASTRVITDEKNGRIYLPMRREGRDARTILLQALAGHVLKHPTPSDYREYLLQRVQTNYLAGALLMPEAIAVDYLQNAKEKRELSVEDLRDYFGVSYENAAHRFTNLATVHLDLPVHFLKVHESGAISKAYENDNVAFPSDVFGSVEGQIVCRNWSARKVFTIEDRFTPYHQYTDKPAGTYWCTSRIQNSAQGEFSVSVGTTFEAVKYFRGRASTTRHKSNCPDPTCCRQAPTELENKWGGMIRPTPRLNSSLLAAMPQNGFLGIEQREILEFLENQNES</sequence>
<evidence type="ECO:0000259" key="3">
    <source>
        <dbReference type="PROSITE" id="PS50943"/>
    </source>
</evidence>
<dbReference type="AlphaFoldDB" id="A0A094PR16"/>
<dbReference type="Pfam" id="PF01381">
    <property type="entry name" value="HTH_3"/>
    <property type="match status" value="1"/>
</dbReference>
<dbReference type="SMART" id="SM00530">
    <property type="entry name" value="HTH_XRE"/>
    <property type="match status" value="1"/>
</dbReference>